<dbReference type="Pfam" id="PF04932">
    <property type="entry name" value="Wzy_C"/>
    <property type="match status" value="1"/>
</dbReference>
<feature type="transmembrane region" description="Helical" evidence="5">
    <location>
        <begin position="184"/>
        <end position="205"/>
    </location>
</feature>
<feature type="transmembrane region" description="Helical" evidence="5">
    <location>
        <begin position="79"/>
        <end position="100"/>
    </location>
</feature>
<dbReference type="PANTHER" id="PTHR37422">
    <property type="entry name" value="TEICHURONIC ACID BIOSYNTHESIS PROTEIN TUAE"/>
    <property type="match status" value="1"/>
</dbReference>
<keyword evidence="8" id="KW-1185">Reference proteome</keyword>
<keyword evidence="2 5" id="KW-0812">Transmembrane</keyword>
<dbReference type="RefSeq" id="WP_344041375.1">
    <property type="nucleotide sequence ID" value="NZ_BAAAPB010000001.1"/>
</dbReference>
<accession>A0ABN2Q835</accession>
<dbReference type="PANTHER" id="PTHR37422:SF13">
    <property type="entry name" value="LIPOPOLYSACCHARIDE BIOSYNTHESIS PROTEIN PA4999-RELATED"/>
    <property type="match status" value="1"/>
</dbReference>
<feature type="transmembrane region" description="Helical" evidence="5">
    <location>
        <begin position="341"/>
        <end position="364"/>
    </location>
</feature>
<organism evidence="7 8">
    <name type="scientific">Nocardioides panacihumi</name>
    <dbReference type="NCBI Taxonomy" id="400774"/>
    <lineage>
        <taxon>Bacteria</taxon>
        <taxon>Bacillati</taxon>
        <taxon>Actinomycetota</taxon>
        <taxon>Actinomycetes</taxon>
        <taxon>Propionibacteriales</taxon>
        <taxon>Nocardioidaceae</taxon>
        <taxon>Nocardioides</taxon>
    </lineage>
</organism>
<evidence type="ECO:0000256" key="1">
    <source>
        <dbReference type="ARBA" id="ARBA00004141"/>
    </source>
</evidence>
<feature type="transmembrane region" description="Helical" evidence="5">
    <location>
        <begin position="253"/>
        <end position="272"/>
    </location>
</feature>
<evidence type="ECO:0000313" key="7">
    <source>
        <dbReference type="EMBL" id="GAA1946174.1"/>
    </source>
</evidence>
<evidence type="ECO:0000256" key="5">
    <source>
        <dbReference type="SAM" id="Phobius"/>
    </source>
</evidence>
<comment type="subcellular location">
    <subcellularLocation>
        <location evidence="1">Membrane</location>
        <topology evidence="1">Multi-pass membrane protein</topology>
    </subcellularLocation>
</comment>
<gene>
    <name evidence="7" type="ORF">GCM10009798_01440</name>
</gene>
<feature type="transmembrane region" description="Helical" evidence="5">
    <location>
        <begin position="136"/>
        <end position="155"/>
    </location>
</feature>
<feature type="domain" description="O-antigen ligase-related" evidence="6">
    <location>
        <begin position="216"/>
        <end position="358"/>
    </location>
</feature>
<feature type="transmembrane region" description="Helical" evidence="5">
    <location>
        <begin position="112"/>
        <end position="130"/>
    </location>
</feature>
<feature type="transmembrane region" description="Helical" evidence="5">
    <location>
        <begin position="376"/>
        <end position="395"/>
    </location>
</feature>
<keyword evidence="3 5" id="KW-1133">Transmembrane helix</keyword>
<name>A0ABN2Q835_9ACTN</name>
<proteinExistence type="predicted"/>
<reference evidence="7 8" key="1">
    <citation type="journal article" date="2019" name="Int. J. Syst. Evol. Microbiol.">
        <title>The Global Catalogue of Microorganisms (GCM) 10K type strain sequencing project: providing services to taxonomists for standard genome sequencing and annotation.</title>
        <authorList>
            <consortium name="The Broad Institute Genomics Platform"/>
            <consortium name="The Broad Institute Genome Sequencing Center for Infectious Disease"/>
            <person name="Wu L."/>
            <person name="Ma J."/>
        </authorList>
    </citation>
    <scope>NUCLEOTIDE SEQUENCE [LARGE SCALE GENOMIC DNA]</scope>
    <source>
        <strain evidence="7 8">JCM 15309</strain>
    </source>
</reference>
<feature type="transmembrane region" description="Helical" evidence="5">
    <location>
        <begin position="34"/>
        <end position="67"/>
    </location>
</feature>
<evidence type="ECO:0000256" key="4">
    <source>
        <dbReference type="ARBA" id="ARBA00023136"/>
    </source>
</evidence>
<dbReference type="EMBL" id="BAAAPB010000001">
    <property type="protein sequence ID" value="GAA1946174.1"/>
    <property type="molecule type" value="Genomic_DNA"/>
</dbReference>
<evidence type="ECO:0000259" key="6">
    <source>
        <dbReference type="Pfam" id="PF04932"/>
    </source>
</evidence>
<dbReference type="Proteomes" id="UP001500571">
    <property type="component" value="Unassembled WGS sequence"/>
</dbReference>
<dbReference type="InterPro" id="IPR051533">
    <property type="entry name" value="WaaL-like"/>
</dbReference>
<feature type="transmembrane region" description="Helical" evidence="5">
    <location>
        <begin position="225"/>
        <end position="246"/>
    </location>
</feature>
<keyword evidence="4 5" id="KW-0472">Membrane</keyword>
<protein>
    <recommendedName>
        <fullName evidence="6">O-antigen ligase-related domain-containing protein</fullName>
    </recommendedName>
</protein>
<evidence type="ECO:0000256" key="2">
    <source>
        <dbReference type="ARBA" id="ARBA00022692"/>
    </source>
</evidence>
<sequence>MDFAYIALGLCGGVVLVIWASLRRTPSKAPKTFVAFVTALTFSSLMPGALSLPIQAMGVVGALAAWASQDREERPTGCVVPMVFLITCYWSALLLLPNVPGLNVGMLGIRKSMLALWGIVLGASIARAKVQSAWRWTSGLLAAGMVISIALQLFLPDLASRVAGSTQADQYTGQIDGIVRMHGIFAGPFHAALCGITLVGIGVAVSREARRTGLLFIALGATGIYLTQVRTAYVAVAMIVLAFVLLSQSFSSLARRILVCGVAAVGALVLAFKLDAGFVGTLDSIRHFSQDNRFEGRLPGWHEGLLMFRESPLFGWGPGAAGDVMDLYFPAPLRHVTSHNILLKFVVEGGVIGLAMFLIVLALAWRHLEFGTTRGLTGGLVLVGLMGLGLTGSAIETLPVSYLLFVLVGLGLTRRSGREARSAARKIQTDVSDGTVMAR</sequence>
<feature type="transmembrane region" description="Helical" evidence="5">
    <location>
        <begin position="6"/>
        <end position="22"/>
    </location>
</feature>
<comment type="caution">
    <text evidence="7">The sequence shown here is derived from an EMBL/GenBank/DDBJ whole genome shotgun (WGS) entry which is preliminary data.</text>
</comment>
<evidence type="ECO:0000313" key="8">
    <source>
        <dbReference type="Proteomes" id="UP001500571"/>
    </source>
</evidence>
<evidence type="ECO:0000256" key="3">
    <source>
        <dbReference type="ARBA" id="ARBA00022989"/>
    </source>
</evidence>
<dbReference type="InterPro" id="IPR007016">
    <property type="entry name" value="O-antigen_ligase-rel_domated"/>
</dbReference>